<keyword evidence="2" id="KW-1185">Reference proteome</keyword>
<dbReference type="Proteomes" id="UP000617951">
    <property type="component" value="Unassembled WGS sequence"/>
</dbReference>
<evidence type="ECO:0000313" key="2">
    <source>
        <dbReference type="Proteomes" id="UP000617951"/>
    </source>
</evidence>
<reference evidence="1" key="1">
    <citation type="submission" date="2020-08" db="EMBL/GenBank/DDBJ databases">
        <title>Genome public.</title>
        <authorList>
            <person name="Liu C."/>
            <person name="Sun Q."/>
        </authorList>
    </citation>
    <scope>NUCLEOTIDE SEQUENCE</scope>
    <source>
        <strain evidence="1">NSJ-63</strain>
    </source>
</reference>
<comment type="caution">
    <text evidence="1">The sequence shown here is derived from an EMBL/GenBank/DDBJ whole genome shotgun (WGS) entry which is preliminary data.</text>
</comment>
<evidence type="ECO:0000313" key="1">
    <source>
        <dbReference type="EMBL" id="MBC8537639.1"/>
    </source>
</evidence>
<dbReference type="EMBL" id="JACRSS010000001">
    <property type="protein sequence ID" value="MBC8537639.1"/>
    <property type="molecule type" value="Genomic_DNA"/>
</dbReference>
<sequence length="163" mass="18681">MDQQIFASMIIKYWYLIEFLGQSDFPVQSREGRELCSKAAKGESRAKQITVYHALSTQADKLAKEQKTISMEPYAALQKDKHIYSSYGVLSDEIHVCVGKMERYLFAECLQRAFHQDFELPEKNHKPICLIGLKCDEQATYIPGSIRVSPLAWGIYQLLTPDN</sequence>
<dbReference type="RefSeq" id="WP_249279528.1">
    <property type="nucleotide sequence ID" value="NZ_JACRSS010000001.1"/>
</dbReference>
<accession>A0A926DH20</accession>
<dbReference type="AlphaFoldDB" id="A0A926DH20"/>
<proteinExistence type="predicted"/>
<organism evidence="1 2">
    <name type="scientific">Guopingia tenuis</name>
    <dbReference type="NCBI Taxonomy" id="2763656"/>
    <lineage>
        <taxon>Bacteria</taxon>
        <taxon>Bacillati</taxon>
        <taxon>Bacillota</taxon>
        <taxon>Clostridia</taxon>
        <taxon>Christensenellales</taxon>
        <taxon>Christensenellaceae</taxon>
        <taxon>Guopingia</taxon>
    </lineage>
</organism>
<protein>
    <submittedName>
        <fullName evidence="1">Uncharacterized protein</fullName>
    </submittedName>
</protein>
<gene>
    <name evidence="1" type="ORF">H8693_01680</name>
</gene>
<name>A0A926DH20_9FIRM</name>